<evidence type="ECO:0000256" key="1">
    <source>
        <dbReference type="SAM" id="MobiDB-lite"/>
    </source>
</evidence>
<evidence type="ECO:0000313" key="2">
    <source>
        <dbReference type="EMBL" id="RUA23252.1"/>
    </source>
</evidence>
<reference evidence="2" key="1">
    <citation type="submission" date="2018-12" db="EMBL/GenBank/DDBJ databases">
        <authorList>
            <person name="Jadhav K."/>
            <person name="Kushwaha B."/>
            <person name="Jadhav I."/>
        </authorList>
    </citation>
    <scope>NUCLEOTIDE SEQUENCE [LARGE SCALE GENOMIC DNA]</scope>
    <source>
        <strain evidence="2">SBS 10</strain>
    </source>
</reference>
<dbReference type="EMBL" id="RXHI01000001">
    <property type="protein sequence ID" value="RUA23252.1"/>
    <property type="molecule type" value="Genomic_DNA"/>
</dbReference>
<accession>A0A432JKX9</accession>
<name>A0A432JKX9_9GAMM</name>
<organism evidence="2">
    <name type="scientific">Billgrantia gudaonensis</name>
    <dbReference type="NCBI Taxonomy" id="376427"/>
    <lineage>
        <taxon>Bacteria</taxon>
        <taxon>Pseudomonadati</taxon>
        <taxon>Pseudomonadota</taxon>
        <taxon>Gammaproteobacteria</taxon>
        <taxon>Oceanospirillales</taxon>
        <taxon>Halomonadaceae</taxon>
        <taxon>Billgrantia</taxon>
    </lineage>
</organism>
<comment type="caution">
    <text evidence="2">The sequence shown here is derived from an EMBL/GenBank/DDBJ whole genome shotgun (WGS) entry which is preliminary data.</text>
</comment>
<sequence length="104" mass="11463">MPTHTGFALAQGWLRQVGKDKLAPHHWLEHCPAHDQGSHPTRFRPWLVTADRPSLSPALAESAGDEKPMPPLQDSEAVLPPPHVSMPDEPLAPRHAKDRGTGHR</sequence>
<gene>
    <name evidence="2" type="ORF">DSL92_00370</name>
</gene>
<proteinExistence type="predicted"/>
<protein>
    <submittedName>
        <fullName evidence="2">Uncharacterized protein</fullName>
    </submittedName>
</protein>
<feature type="region of interest" description="Disordered" evidence="1">
    <location>
        <begin position="54"/>
        <end position="104"/>
    </location>
</feature>
<dbReference type="AlphaFoldDB" id="A0A432JKX9"/>